<feature type="compositionally biased region" description="Low complexity" evidence="12">
    <location>
        <begin position="291"/>
        <end position="323"/>
    </location>
</feature>
<dbReference type="InterPro" id="IPR038765">
    <property type="entry name" value="Papain-like_cys_pep_sf"/>
</dbReference>
<proteinExistence type="inferred from homology"/>
<comment type="function">
    <text evidence="11">Required for selective autophagic degradation of the nucleus (nucleophagy) as well as for mitophagy which contributes to regulate mitochondrial quantity and quality by eliminating the mitochondria to a basal level to fulfill cellular energy requirements and preventing excess ROS production.</text>
</comment>
<evidence type="ECO:0000256" key="9">
    <source>
        <dbReference type="ARBA" id="ARBA00023006"/>
    </source>
</evidence>
<dbReference type="GO" id="GO:0034727">
    <property type="term" value="P:piecemeal microautophagy of the nucleus"/>
    <property type="evidence" value="ECO:0007669"/>
    <property type="project" value="TreeGrafter"/>
</dbReference>
<feature type="domain" description="Peptidase C54 catalytic" evidence="13">
    <location>
        <begin position="1"/>
        <end position="589"/>
    </location>
</feature>
<evidence type="ECO:0000256" key="2">
    <source>
        <dbReference type="ARBA" id="ARBA00010958"/>
    </source>
</evidence>
<feature type="compositionally biased region" description="Basic and acidic residues" evidence="12">
    <location>
        <begin position="83"/>
        <end position="107"/>
    </location>
</feature>
<comment type="subcellular location">
    <subcellularLocation>
        <location evidence="11">Nucleus</location>
    </subcellularLocation>
    <subcellularLocation>
        <location evidence="11">Cytoplasm</location>
    </subcellularLocation>
    <subcellularLocation>
        <location evidence="1">Preautophagosomal structure</location>
    </subcellularLocation>
</comment>
<evidence type="ECO:0000313" key="14">
    <source>
        <dbReference type="EMBL" id="TRM57351.1"/>
    </source>
</evidence>
<dbReference type="PANTHER" id="PTHR22624">
    <property type="entry name" value="CYSTEINE PROTEASE ATG4"/>
    <property type="match status" value="1"/>
</dbReference>
<keyword evidence="15" id="KW-1185">Reference proteome</keyword>
<dbReference type="GO" id="GO:0016485">
    <property type="term" value="P:protein processing"/>
    <property type="evidence" value="ECO:0007669"/>
    <property type="project" value="TreeGrafter"/>
</dbReference>
<feature type="compositionally biased region" description="Low complexity" evidence="12">
    <location>
        <begin position="266"/>
        <end position="279"/>
    </location>
</feature>
<comment type="catalytic activity">
    <reaction evidence="10">
        <text>[protein]-C-terminal L-amino acid-glycyl-phosphatidylethanolamide + H2O = [protein]-C-terminal L-amino acid-glycine + a 1,2-diacyl-sn-glycero-3-phosphoethanolamine</text>
        <dbReference type="Rhea" id="RHEA:67548"/>
        <dbReference type="Rhea" id="RHEA-COMP:17323"/>
        <dbReference type="Rhea" id="RHEA-COMP:17324"/>
        <dbReference type="ChEBI" id="CHEBI:15377"/>
        <dbReference type="ChEBI" id="CHEBI:64612"/>
        <dbReference type="ChEBI" id="CHEBI:172940"/>
        <dbReference type="ChEBI" id="CHEBI:172941"/>
    </reaction>
    <physiologicalReaction direction="left-to-right" evidence="10">
        <dbReference type="Rhea" id="RHEA:67549"/>
    </physiologicalReaction>
</comment>
<evidence type="ECO:0000256" key="10">
    <source>
        <dbReference type="ARBA" id="ARBA00029362"/>
    </source>
</evidence>
<organism evidence="14 15">
    <name type="scientific">Schizophyllum amplum</name>
    <dbReference type="NCBI Taxonomy" id="97359"/>
    <lineage>
        <taxon>Eukaryota</taxon>
        <taxon>Fungi</taxon>
        <taxon>Dikarya</taxon>
        <taxon>Basidiomycota</taxon>
        <taxon>Agaricomycotina</taxon>
        <taxon>Agaricomycetes</taxon>
        <taxon>Agaricomycetidae</taxon>
        <taxon>Agaricales</taxon>
        <taxon>Schizophyllaceae</taxon>
        <taxon>Schizophyllum</taxon>
    </lineage>
</organism>
<evidence type="ECO:0000256" key="8">
    <source>
        <dbReference type="ARBA" id="ARBA00022927"/>
    </source>
</evidence>
<dbReference type="AlphaFoldDB" id="A0A550BXS8"/>
<dbReference type="InterPro" id="IPR005078">
    <property type="entry name" value="Peptidase_C54"/>
</dbReference>
<sequence>MLRTGQSLLANALVVAWMGRDWRRPDADAILGLGLPFTMPSPENARTSPENVRTSPEIARTSPENARTSPENARTSLENARASPDHRHVEHRQGVEYRRGVDHRQQREPPLSVQDLQPPDMRLPGGQDMRPPTDRPVLALTPEHQNVALYIHLLSLFLDTPSPSAPFSVHRMALAGRALGKDVGQWFGPSTAAGAIKTLVHAYPDAGLGVAVASDGVVYQTDVFGASHSPRSLEQEKAYASQPHSPHATMKSRRQPVPGRQGHVRSPSSSQHGHSPSSSYGHAPTSYTRQQPFSAGSSASSRSSHQLSPSTSSYTSSRTSFTGASVMSGGSGRGTAKRRERRDDTSSRLRDDSSSQASRQRQRDREREWGDRPVLVLLGLRLGLDAVNPIYYETIKQLYTFPQSLGIAGGRPSSSYYFVGAQAGDLFYLDPHHARPTVPLREVGEVKISATPPPTQAANSSNDALGSQDALAQSTTKDGLTRSATTADKKRSKKEKRLSFDTDAEKSEAGKASKHKRRHSQHLATALANATAPTLPPGLAAHYLAGYTAAETRTFHCERVRKMPMSGLDPSMLLGFVCKDKADWDDWRARVSKLPKTIFAVQDEPPNWMPSDIESMSDELIYDDDESELTDPEEGEGVEFDSGPTNAVKPKIDARRLSEDLPLDDNDNSSEATSTSRTEDEDNVDPVTPGPHDTRFAIPDPQRRSKDIYVDDMSIDELGGTGDIDDDWVDPSPPPSRHTSVASPPHSASPLATSPPSIASAPSSTSSSSSPPPLVKKKTTKRKEKSKAVPVPKVTIPSAPIAFPRSNAKEDEDEWAEGDEVYYSARDNERSDDAFVNVHVKPKERRMHTARARDGGRTQSGGVRGIMTESSS</sequence>
<accession>A0A550BXS8</accession>
<dbReference type="Proteomes" id="UP000320762">
    <property type="component" value="Unassembled WGS sequence"/>
</dbReference>
<evidence type="ECO:0000256" key="3">
    <source>
        <dbReference type="ARBA" id="ARBA00022448"/>
    </source>
</evidence>
<dbReference type="GO" id="GO:0005634">
    <property type="term" value="C:nucleus"/>
    <property type="evidence" value="ECO:0007669"/>
    <property type="project" value="UniProtKB-SubCell"/>
</dbReference>
<dbReference type="GO" id="GO:0000407">
    <property type="term" value="C:phagophore assembly site"/>
    <property type="evidence" value="ECO:0007669"/>
    <property type="project" value="UniProtKB-SubCell"/>
</dbReference>
<feature type="compositionally biased region" description="Polar residues" evidence="12">
    <location>
        <begin position="456"/>
        <end position="486"/>
    </location>
</feature>
<reference evidence="14 15" key="1">
    <citation type="journal article" date="2019" name="New Phytol.">
        <title>Comparative genomics reveals unique wood-decay strategies and fruiting body development in the Schizophyllaceae.</title>
        <authorList>
            <person name="Almasi E."/>
            <person name="Sahu N."/>
            <person name="Krizsan K."/>
            <person name="Balint B."/>
            <person name="Kovacs G.M."/>
            <person name="Kiss B."/>
            <person name="Cseklye J."/>
            <person name="Drula E."/>
            <person name="Henrissat B."/>
            <person name="Nagy I."/>
            <person name="Chovatia M."/>
            <person name="Adam C."/>
            <person name="LaButti K."/>
            <person name="Lipzen A."/>
            <person name="Riley R."/>
            <person name="Grigoriev I.V."/>
            <person name="Nagy L.G."/>
        </authorList>
    </citation>
    <scope>NUCLEOTIDE SEQUENCE [LARGE SCALE GENOMIC DNA]</scope>
    <source>
        <strain evidence="14 15">NL-1724</strain>
    </source>
</reference>
<dbReference type="GO" id="GO:0000045">
    <property type="term" value="P:autophagosome assembly"/>
    <property type="evidence" value="ECO:0007669"/>
    <property type="project" value="TreeGrafter"/>
</dbReference>
<evidence type="ECO:0000256" key="11">
    <source>
        <dbReference type="RuleBase" id="RU363115"/>
    </source>
</evidence>
<feature type="compositionally biased region" description="Basic residues" evidence="12">
    <location>
        <begin position="512"/>
        <end position="521"/>
    </location>
</feature>
<feature type="compositionally biased region" description="Basic and acidic residues" evidence="12">
    <location>
        <begin position="341"/>
        <end position="353"/>
    </location>
</feature>
<evidence type="ECO:0000256" key="1">
    <source>
        <dbReference type="ARBA" id="ARBA00004329"/>
    </source>
</evidence>
<feature type="region of interest" description="Disordered" evidence="12">
    <location>
        <begin position="450"/>
        <end position="523"/>
    </location>
</feature>
<feature type="compositionally biased region" description="Acidic residues" evidence="12">
    <location>
        <begin position="625"/>
        <end position="639"/>
    </location>
</feature>
<gene>
    <name evidence="14" type="ORF">BD626DRAFT_574659</name>
</gene>
<keyword evidence="11" id="KW-0539">Nucleus</keyword>
<keyword evidence="8" id="KW-0653">Protein transport</keyword>
<keyword evidence="5 11" id="KW-0645">Protease</keyword>
<evidence type="ECO:0000256" key="7">
    <source>
        <dbReference type="ARBA" id="ARBA00022807"/>
    </source>
</evidence>
<feature type="compositionally biased region" description="Polar residues" evidence="12">
    <location>
        <begin position="62"/>
        <end position="78"/>
    </location>
</feature>
<feature type="region of interest" description="Disordered" evidence="12">
    <location>
        <begin position="41"/>
        <end position="130"/>
    </location>
</feature>
<dbReference type="GO" id="GO:0004197">
    <property type="term" value="F:cysteine-type endopeptidase activity"/>
    <property type="evidence" value="ECO:0007669"/>
    <property type="project" value="TreeGrafter"/>
</dbReference>
<keyword evidence="9" id="KW-0072">Autophagy</keyword>
<evidence type="ECO:0000256" key="12">
    <source>
        <dbReference type="SAM" id="MobiDB-lite"/>
    </source>
</evidence>
<dbReference type="GO" id="GO:0035973">
    <property type="term" value="P:aggrephagy"/>
    <property type="evidence" value="ECO:0007669"/>
    <property type="project" value="TreeGrafter"/>
</dbReference>
<comment type="caution">
    <text evidence="14">The sequence shown here is derived from an EMBL/GenBank/DDBJ whole genome shotgun (WGS) entry which is preliminary data.</text>
</comment>
<feature type="compositionally biased region" description="Polar residues" evidence="12">
    <location>
        <begin position="44"/>
        <end position="54"/>
    </location>
</feature>
<protein>
    <recommendedName>
        <fullName evidence="11">Cysteine protease</fullName>
        <ecNumber evidence="11">3.4.22.-</ecNumber>
    </recommendedName>
</protein>
<feature type="region of interest" description="Disordered" evidence="12">
    <location>
        <begin position="625"/>
        <end position="815"/>
    </location>
</feature>
<feature type="compositionally biased region" description="Basic and acidic residues" evidence="12">
    <location>
        <begin position="497"/>
        <end position="511"/>
    </location>
</feature>
<dbReference type="SUPFAM" id="SSF54001">
    <property type="entry name" value="Cysteine proteinases"/>
    <property type="match status" value="1"/>
</dbReference>
<dbReference type="EC" id="3.4.22.-" evidence="11"/>
<keyword evidence="4 11" id="KW-0963">Cytoplasm</keyword>
<dbReference type="InterPro" id="IPR046792">
    <property type="entry name" value="Peptidase_C54_cat"/>
</dbReference>
<dbReference type="GO" id="GO:0019786">
    <property type="term" value="F:protein-phosphatidylethanolamide deconjugating activity"/>
    <property type="evidence" value="ECO:0007669"/>
    <property type="project" value="InterPro"/>
</dbReference>
<feature type="compositionally biased region" description="Basic residues" evidence="12">
    <location>
        <begin position="775"/>
        <end position="785"/>
    </location>
</feature>
<dbReference type="STRING" id="97359.A0A550BXS8"/>
<comment type="similarity">
    <text evidence="2 11">Belongs to the peptidase C54 family.</text>
</comment>
<keyword evidence="3" id="KW-0813">Transport</keyword>
<dbReference type="GO" id="GO:0015031">
    <property type="term" value="P:protein transport"/>
    <property type="evidence" value="ECO:0007669"/>
    <property type="project" value="UniProtKB-KW"/>
</dbReference>
<dbReference type="EMBL" id="VDMD01000049">
    <property type="protein sequence ID" value="TRM57351.1"/>
    <property type="molecule type" value="Genomic_DNA"/>
</dbReference>
<name>A0A550BXS8_9AGAR</name>
<evidence type="ECO:0000259" key="13">
    <source>
        <dbReference type="Pfam" id="PF03416"/>
    </source>
</evidence>
<evidence type="ECO:0000256" key="5">
    <source>
        <dbReference type="ARBA" id="ARBA00022670"/>
    </source>
</evidence>
<evidence type="ECO:0000256" key="4">
    <source>
        <dbReference type="ARBA" id="ARBA00022490"/>
    </source>
</evidence>
<dbReference type="GO" id="GO:0000423">
    <property type="term" value="P:mitophagy"/>
    <property type="evidence" value="ECO:0007669"/>
    <property type="project" value="TreeGrafter"/>
</dbReference>
<feature type="compositionally biased region" description="Basic and acidic residues" evidence="12">
    <location>
        <begin position="650"/>
        <end position="659"/>
    </location>
</feature>
<feature type="region of interest" description="Disordered" evidence="12">
    <location>
        <begin position="843"/>
        <end position="872"/>
    </location>
</feature>
<dbReference type="Pfam" id="PF03416">
    <property type="entry name" value="Peptidase_C54"/>
    <property type="match status" value="1"/>
</dbReference>
<keyword evidence="7" id="KW-0788">Thiol protease</keyword>
<dbReference type="PANTHER" id="PTHR22624:SF49">
    <property type="entry name" value="CYSTEINE PROTEASE"/>
    <property type="match status" value="1"/>
</dbReference>
<keyword evidence="6 11" id="KW-0378">Hydrolase</keyword>
<feature type="compositionally biased region" description="Low complexity" evidence="12">
    <location>
        <begin position="739"/>
        <end position="769"/>
    </location>
</feature>
<feature type="region of interest" description="Disordered" evidence="12">
    <location>
        <begin position="229"/>
        <end position="368"/>
    </location>
</feature>
<evidence type="ECO:0000256" key="6">
    <source>
        <dbReference type="ARBA" id="ARBA00022801"/>
    </source>
</evidence>
<dbReference type="OrthoDB" id="2960936at2759"/>
<evidence type="ECO:0000313" key="15">
    <source>
        <dbReference type="Proteomes" id="UP000320762"/>
    </source>
</evidence>